<dbReference type="InterPro" id="IPR001611">
    <property type="entry name" value="Leu-rich_rpt"/>
</dbReference>
<dbReference type="FunFam" id="3.80.10.10:FF:000129">
    <property type="entry name" value="Leucine-rich repeat receptor-like kinase"/>
    <property type="match status" value="1"/>
</dbReference>
<evidence type="ECO:0000256" key="4">
    <source>
        <dbReference type="ARBA" id="ARBA00022729"/>
    </source>
</evidence>
<dbReference type="InterPro" id="IPR024788">
    <property type="entry name" value="Malectin-like_Carb-bd_dom"/>
</dbReference>
<dbReference type="Pfam" id="PF00560">
    <property type="entry name" value="LRR_1"/>
    <property type="match status" value="2"/>
</dbReference>
<sequence>MATSHLSLFLVALSAISASADVLWNIDCGSSDTYIDDNFIGWIGDNDLIQNGQSEVVQSSNSVDHVMSTLRVFTTRKKNCYSLMVEKGGQIYARASFYYGNYDQKSAPPTFDLHYDGNYWTTVETSNDRVVYYETTYVVKGDSMSVCVAQTQPNQYPFMSALEVRSLGANMYKHVDSNYALYLKARVAYGTTKDVRYSADAYDRIWQPAAIGTGLTVVASDALFIDITSIDDNPPQAVMQNAVTTSKASESIQLTIDSPAKAVPIYMNLYFSEVTQLGTTQKRSFELYADDKPLPNPEIIVPPYGTVTEMWLTNFSASSNTSFSLVATSDSTLPPLINAMEVFYVDALTDGTNSKDVDGLSSLQTEFTNLQDWSGDPCLPSPYTWDWLNCSSDATPRVTALYLSGYDLSGQLPDFSSMDAVVTIDLHNNSLSGSIPDFLGTLPNLKELNLADNKLTGQIPSSLSKNNKIKLTVSGNPELCVSGKSCKTDVTTTGGGSSDTPSTSSGKKTSKLPAILGGTIPAFFVIWIIAGVALVLHQNRKRAAITAMTAGQTGGANTSNGGLQAMANDGQMGEKLGQVAMNEFRVNMEQQMNNEISELIHEQLQDHDNRGIRND</sequence>
<dbReference type="EMBL" id="JBJKBG010000002">
    <property type="protein sequence ID" value="KAL3750839.1"/>
    <property type="molecule type" value="Genomic_DNA"/>
</dbReference>
<dbReference type="PANTHER" id="PTHR45631">
    <property type="entry name" value="OS07G0107800 PROTEIN-RELATED"/>
    <property type="match status" value="1"/>
</dbReference>
<evidence type="ECO:0000313" key="14">
    <source>
        <dbReference type="Proteomes" id="UP001634007"/>
    </source>
</evidence>
<evidence type="ECO:0000256" key="1">
    <source>
        <dbReference type="ARBA" id="ARBA00004167"/>
    </source>
</evidence>
<evidence type="ECO:0000256" key="9">
    <source>
        <dbReference type="SAM" id="MobiDB-lite"/>
    </source>
</evidence>
<evidence type="ECO:0000256" key="7">
    <source>
        <dbReference type="ARBA" id="ARBA00023136"/>
    </source>
</evidence>
<evidence type="ECO:0000256" key="8">
    <source>
        <dbReference type="ARBA" id="ARBA00023170"/>
    </source>
</evidence>
<evidence type="ECO:0000256" key="3">
    <source>
        <dbReference type="ARBA" id="ARBA00022692"/>
    </source>
</evidence>
<feature type="domain" description="Malectin-like" evidence="12">
    <location>
        <begin position="26"/>
        <end position="345"/>
    </location>
</feature>
<dbReference type="PANTHER" id="PTHR45631:SF44">
    <property type="entry name" value="CARBOHYDRATE-BINDING PROTEIN OF THE ER PROTEIN"/>
    <property type="match status" value="1"/>
</dbReference>
<feature type="region of interest" description="Disordered" evidence="9">
    <location>
        <begin position="488"/>
        <end position="510"/>
    </location>
</feature>
<keyword evidence="2" id="KW-0433">Leucine-rich repeat</keyword>
<dbReference type="Gene3D" id="3.80.10.10">
    <property type="entry name" value="Ribonuclease Inhibitor"/>
    <property type="match status" value="1"/>
</dbReference>
<accession>A0ABD3LJY1</accession>
<keyword evidence="5" id="KW-0677">Repeat</keyword>
<gene>
    <name evidence="13" type="ORF">ACJRO7_011776</name>
</gene>
<keyword evidence="4 11" id="KW-0732">Signal</keyword>
<feature type="compositionally biased region" description="Low complexity" evidence="9">
    <location>
        <begin position="488"/>
        <end position="507"/>
    </location>
</feature>
<protein>
    <recommendedName>
        <fullName evidence="12">Malectin-like domain-containing protein</fullName>
    </recommendedName>
</protein>
<keyword evidence="6 10" id="KW-1133">Transmembrane helix</keyword>
<dbReference type="InterPro" id="IPR032675">
    <property type="entry name" value="LRR_dom_sf"/>
</dbReference>
<feature type="signal peptide" evidence="11">
    <location>
        <begin position="1"/>
        <end position="20"/>
    </location>
</feature>
<organism evidence="13 14">
    <name type="scientific">Eucalyptus globulus</name>
    <name type="common">Tasmanian blue gum</name>
    <dbReference type="NCBI Taxonomy" id="34317"/>
    <lineage>
        <taxon>Eukaryota</taxon>
        <taxon>Viridiplantae</taxon>
        <taxon>Streptophyta</taxon>
        <taxon>Embryophyta</taxon>
        <taxon>Tracheophyta</taxon>
        <taxon>Spermatophyta</taxon>
        <taxon>Magnoliopsida</taxon>
        <taxon>eudicotyledons</taxon>
        <taxon>Gunneridae</taxon>
        <taxon>Pentapetalae</taxon>
        <taxon>rosids</taxon>
        <taxon>malvids</taxon>
        <taxon>Myrtales</taxon>
        <taxon>Myrtaceae</taxon>
        <taxon>Myrtoideae</taxon>
        <taxon>Eucalypteae</taxon>
        <taxon>Eucalyptus</taxon>
    </lineage>
</organism>
<reference evidence="13 14" key="1">
    <citation type="submission" date="2024-11" db="EMBL/GenBank/DDBJ databases">
        <title>Chromosome-level genome assembly of Eucalyptus globulus Labill. provides insights into its genome evolution.</title>
        <authorList>
            <person name="Li X."/>
        </authorList>
    </citation>
    <scope>NUCLEOTIDE SEQUENCE [LARGE SCALE GENOMIC DNA]</scope>
    <source>
        <strain evidence="13">CL2024</strain>
        <tissue evidence="13">Fresh tender leaves</tissue>
    </source>
</reference>
<feature type="chain" id="PRO_5044871630" description="Malectin-like domain-containing protein" evidence="11">
    <location>
        <begin position="21"/>
        <end position="615"/>
    </location>
</feature>
<name>A0ABD3LJY1_EUCGL</name>
<dbReference type="Proteomes" id="UP001634007">
    <property type="component" value="Unassembled WGS sequence"/>
</dbReference>
<evidence type="ECO:0000256" key="11">
    <source>
        <dbReference type="SAM" id="SignalP"/>
    </source>
</evidence>
<evidence type="ECO:0000256" key="10">
    <source>
        <dbReference type="SAM" id="Phobius"/>
    </source>
</evidence>
<evidence type="ECO:0000256" key="2">
    <source>
        <dbReference type="ARBA" id="ARBA00022614"/>
    </source>
</evidence>
<evidence type="ECO:0000256" key="5">
    <source>
        <dbReference type="ARBA" id="ARBA00022737"/>
    </source>
</evidence>
<evidence type="ECO:0000256" key="6">
    <source>
        <dbReference type="ARBA" id="ARBA00022989"/>
    </source>
</evidence>
<dbReference type="GO" id="GO:0016020">
    <property type="term" value="C:membrane"/>
    <property type="evidence" value="ECO:0007669"/>
    <property type="project" value="UniProtKB-SubCell"/>
</dbReference>
<comment type="caution">
    <text evidence="13">The sequence shown here is derived from an EMBL/GenBank/DDBJ whole genome shotgun (WGS) entry which is preliminary data.</text>
</comment>
<dbReference type="Pfam" id="PF12819">
    <property type="entry name" value="Malectin_like"/>
    <property type="match status" value="1"/>
</dbReference>
<feature type="transmembrane region" description="Helical" evidence="10">
    <location>
        <begin position="512"/>
        <end position="536"/>
    </location>
</feature>
<evidence type="ECO:0000259" key="12">
    <source>
        <dbReference type="Pfam" id="PF12819"/>
    </source>
</evidence>
<evidence type="ECO:0000313" key="13">
    <source>
        <dbReference type="EMBL" id="KAL3750839.1"/>
    </source>
</evidence>
<dbReference type="SUPFAM" id="SSF52058">
    <property type="entry name" value="L domain-like"/>
    <property type="match status" value="1"/>
</dbReference>
<keyword evidence="14" id="KW-1185">Reference proteome</keyword>
<dbReference type="AlphaFoldDB" id="A0ABD3LJY1"/>
<keyword evidence="3 10" id="KW-0812">Transmembrane</keyword>
<proteinExistence type="predicted"/>
<keyword evidence="7 10" id="KW-0472">Membrane</keyword>
<keyword evidence="8" id="KW-0675">Receptor</keyword>
<comment type="subcellular location">
    <subcellularLocation>
        <location evidence="1">Membrane</location>
        <topology evidence="1">Single-pass membrane protein</topology>
    </subcellularLocation>
</comment>